<evidence type="ECO:0008006" key="3">
    <source>
        <dbReference type="Google" id="ProtNLM"/>
    </source>
</evidence>
<protein>
    <recommendedName>
        <fullName evidence="3">F-box family protein with DUF295</fullName>
    </recommendedName>
</protein>
<sequence>MHAPEPDRTQKRTSRGPTSSDHHWTDVYGHPVRFQFMSVHSTLPHEFRGRSDRECQDLRLGRLGVPRPARIAARLTLCPRDLPGLRIRLTTVPCILSERLELTWCHRGIAGGTG</sequence>
<accession>A0A4Y1RNJ1</accession>
<reference evidence="2" key="1">
    <citation type="journal article" date="2019" name="Science">
        <title>Mutation of a bHLH transcription factor allowed almond domestication.</title>
        <authorList>
            <person name="Sanchez-Perez R."/>
            <person name="Pavan S."/>
            <person name="Mazzeo R."/>
            <person name="Moldovan C."/>
            <person name="Aiese Cigliano R."/>
            <person name="Del Cueto J."/>
            <person name="Ricciardi F."/>
            <person name="Lotti C."/>
            <person name="Ricciardi L."/>
            <person name="Dicenta F."/>
            <person name="Lopez-Marques R.L."/>
            <person name="Lindberg Moller B."/>
        </authorList>
    </citation>
    <scope>NUCLEOTIDE SEQUENCE</scope>
</reference>
<feature type="region of interest" description="Disordered" evidence="1">
    <location>
        <begin position="1"/>
        <end position="25"/>
    </location>
</feature>
<gene>
    <name evidence="2" type="ORF">Prudu_016901</name>
</gene>
<proteinExistence type="predicted"/>
<dbReference type="AlphaFoldDB" id="A0A4Y1RNJ1"/>
<organism evidence="2">
    <name type="scientific">Prunus dulcis</name>
    <name type="common">Almond</name>
    <name type="synonym">Amygdalus dulcis</name>
    <dbReference type="NCBI Taxonomy" id="3755"/>
    <lineage>
        <taxon>Eukaryota</taxon>
        <taxon>Viridiplantae</taxon>
        <taxon>Streptophyta</taxon>
        <taxon>Embryophyta</taxon>
        <taxon>Tracheophyta</taxon>
        <taxon>Spermatophyta</taxon>
        <taxon>Magnoliopsida</taxon>
        <taxon>eudicotyledons</taxon>
        <taxon>Gunneridae</taxon>
        <taxon>Pentapetalae</taxon>
        <taxon>rosids</taxon>
        <taxon>fabids</taxon>
        <taxon>Rosales</taxon>
        <taxon>Rosaceae</taxon>
        <taxon>Amygdaloideae</taxon>
        <taxon>Amygdaleae</taxon>
        <taxon>Prunus</taxon>
    </lineage>
</organism>
<evidence type="ECO:0000256" key="1">
    <source>
        <dbReference type="SAM" id="MobiDB-lite"/>
    </source>
</evidence>
<feature type="compositionally biased region" description="Basic and acidic residues" evidence="1">
    <location>
        <begin position="1"/>
        <end position="10"/>
    </location>
</feature>
<name>A0A4Y1RNJ1_PRUDU</name>
<evidence type="ECO:0000313" key="2">
    <source>
        <dbReference type="EMBL" id="BBH05498.1"/>
    </source>
</evidence>
<dbReference type="EMBL" id="AP019302">
    <property type="protein sequence ID" value="BBH05498.1"/>
    <property type="molecule type" value="Genomic_DNA"/>
</dbReference>